<dbReference type="PANTHER" id="PTHR38025">
    <property type="entry name" value="TRP OPERON REPRESSOR"/>
    <property type="match status" value="1"/>
</dbReference>
<dbReference type="SUPFAM" id="SSF48295">
    <property type="entry name" value="TrpR-like"/>
    <property type="match status" value="1"/>
</dbReference>
<evidence type="ECO:0000256" key="5">
    <source>
        <dbReference type="ARBA" id="ARBA00023015"/>
    </source>
</evidence>
<dbReference type="GO" id="GO:0005737">
    <property type="term" value="C:cytoplasm"/>
    <property type="evidence" value="ECO:0007669"/>
    <property type="project" value="UniProtKB-SubCell"/>
</dbReference>
<dbReference type="InterPro" id="IPR010921">
    <property type="entry name" value="Trp_repressor/repl_initiator"/>
</dbReference>
<organism evidence="8 9">
    <name type="scientific">Candidatus Magasanikbacteria bacterium GW2011_GWA2_56_11</name>
    <dbReference type="NCBI Taxonomy" id="1619044"/>
    <lineage>
        <taxon>Bacteria</taxon>
        <taxon>Candidatus Magasanikiibacteriota</taxon>
    </lineage>
</organism>
<comment type="subcellular location">
    <subcellularLocation>
        <location evidence="1">Cytoplasm</location>
    </subcellularLocation>
</comment>
<dbReference type="EMBL" id="LCRX01000016">
    <property type="protein sequence ID" value="KKW41549.1"/>
    <property type="molecule type" value="Genomic_DNA"/>
</dbReference>
<dbReference type="Gene3D" id="1.10.1270.10">
    <property type="entry name" value="TrpR-like"/>
    <property type="match status" value="1"/>
</dbReference>
<evidence type="ECO:0008006" key="10">
    <source>
        <dbReference type="Google" id="ProtNLM"/>
    </source>
</evidence>
<reference evidence="8 9" key="1">
    <citation type="journal article" date="2015" name="Nature">
        <title>rRNA introns, odd ribosomes, and small enigmatic genomes across a large radiation of phyla.</title>
        <authorList>
            <person name="Brown C.T."/>
            <person name="Hug L.A."/>
            <person name="Thomas B.C."/>
            <person name="Sharon I."/>
            <person name="Castelle C.J."/>
            <person name="Singh A."/>
            <person name="Wilkins M.J."/>
            <person name="Williams K.H."/>
            <person name="Banfield J.F."/>
        </authorList>
    </citation>
    <scope>NUCLEOTIDE SEQUENCE [LARGE SCALE GENOMIC DNA]</scope>
</reference>
<dbReference type="Proteomes" id="UP000033870">
    <property type="component" value="Unassembled WGS sequence"/>
</dbReference>
<keyword evidence="5" id="KW-0805">Transcription regulation</keyword>
<evidence type="ECO:0000256" key="6">
    <source>
        <dbReference type="ARBA" id="ARBA00023125"/>
    </source>
</evidence>
<evidence type="ECO:0000256" key="3">
    <source>
        <dbReference type="ARBA" id="ARBA00022490"/>
    </source>
</evidence>
<keyword evidence="6" id="KW-0238">DNA-binding</keyword>
<gene>
    <name evidence="8" type="ORF">UY92_C0016G0004</name>
</gene>
<dbReference type="GO" id="GO:0003700">
    <property type="term" value="F:DNA-binding transcription factor activity"/>
    <property type="evidence" value="ECO:0007669"/>
    <property type="project" value="InterPro"/>
</dbReference>
<evidence type="ECO:0000256" key="1">
    <source>
        <dbReference type="ARBA" id="ARBA00004496"/>
    </source>
</evidence>
<protein>
    <recommendedName>
        <fullName evidence="10">Trp repressor</fullName>
    </recommendedName>
</protein>
<comment type="caution">
    <text evidence="8">The sequence shown here is derived from an EMBL/GenBank/DDBJ whole genome shotgun (WGS) entry which is preliminary data.</text>
</comment>
<sequence>MDSYWRERYRRDLSGILCRIDDPKIMAAFLDDLLTPAELDDIIVRWQIVRQLDKKKTQREVAENLGISIAKVTRGARELSDNKGGFRQILSKE</sequence>
<evidence type="ECO:0000313" key="8">
    <source>
        <dbReference type="EMBL" id="KKW41549.1"/>
    </source>
</evidence>
<evidence type="ECO:0000313" key="9">
    <source>
        <dbReference type="Proteomes" id="UP000033870"/>
    </source>
</evidence>
<dbReference type="Pfam" id="PF01371">
    <property type="entry name" value="Trp_repressor"/>
    <property type="match status" value="1"/>
</dbReference>
<name>A0A0G2B7Y4_9BACT</name>
<evidence type="ECO:0000256" key="2">
    <source>
        <dbReference type="ARBA" id="ARBA00007027"/>
    </source>
</evidence>
<accession>A0A0G2B7Y4</accession>
<keyword evidence="7" id="KW-0804">Transcription</keyword>
<dbReference type="PANTHER" id="PTHR38025:SF1">
    <property type="entry name" value="TRP OPERON REPRESSOR"/>
    <property type="match status" value="1"/>
</dbReference>
<dbReference type="GO" id="GO:0043565">
    <property type="term" value="F:sequence-specific DNA binding"/>
    <property type="evidence" value="ECO:0007669"/>
    <property type="project" value="InterPro"/>
</dbReference>
<evidence type="ECO:0000256" key="7">
    <source>
        <dbReference type="ARBA" id="ARBA00023163"/>
    </source>
</evidence>
<dbReference type="InterPro" id="IPR038116">
    <property type="entry name" value="TrpR-like_sf"/>
</dbReference>
<evidence type="ECO:0000256" key="4">
    <source>
        <dbReference type="ARBA" id="ARBA00022491"/>
    </source>
</evidence>
<comment type="similarity">
    <text evidence="2">Belongs to the TrpR family.</text>
</comment>
<dbReference type="InterPro" id="IPR000831">
    <property type="entry name" value="Trp_repress"/>
</dbReference>
<keyword evidence="4" id="KW-0678">Repressor</keyword>
<keyword evidence="3" id="KW-0963">Cytoplasm</keyword>
<proteinExistence type="inferred from homology"/>
<dbReference type="AlphaFoldDB" id="A0A0G2B7Y4"/>
<dbReference type="InterPro" id="IPR013335">
    <property type="entry name" value="Trp_repress_bac"/>
</dbReference>